<dbReference type="Pfam" id="PF22725">
    <property type="entry name" value="GFO_IDH_MocA_C3"/>
    <property type="match status" value="1"/>
</dbReference>
<organism evidence="3 4">
    <name type="scientific">Streptococcus phocae</name>
    <dbReference type="NCBI Taxonomy" id="119224"/>
    <lineage>
        <taxon>Bacteria</taxon>
        <taxon>Bacillati</taxon>
        <taxon>Bacillota</taxon>
        <taxon>Bacilli</taxon>
        <taxon>Lactobacillales</taxon>
        <taxon>Streptococcaceae</taxon>
        <taxon>Streptococcus</taxon>
    </lineage>
</organism>
<dbReference type="STRING" id="119224.AKK44_05590"/>
<proteinExistence type="predicted"/>
<dbReference type="Pfam" id="PF01408">
    <property type="entry name" value="GFO_IDH_MocA"/>
    <property type="match status" value="1"/>
</dbReference>
<evidence type="ECO:0000259" key="1">
    <source>
        <dbReference type="Pfam" id="PF01408"/>
    </source>
</evidence>
<feature type="domain" description="Gfo/Idh/MocA-like oxidoreductase N-terminal" evidence="1">
    <location>
        <begin position="2"/>
        <end position="118"/>
    </location>
</feature>
<evidence type="ECO:0000313" key="4">
    <source>
        <dbReference type="Proteomes" id="UP000049578"/>
    </source>
</evidence>
<dbReference type="PANTHER" id="PTHR43054:SF1">
    <property type="entry name" value="SCYLLO-INOSITOL 2-DEHYDROGENASE (NADP(+)) IOLU"/>
    <property type="match status" value="1"/>
</dbReference>
<dbReference type="RefSeq" id="WP_054278868.1">
    <property type="nucleotide sequence ID" value="NZ_LHQM01000022.1"/>
</dbReference>
<sequence length="321" mass="35206">MKLAIIGTGMIVKELLPVLNEIDGIVLKAIVSTPRSIKTAKTLASDYGIEQASCELDAVLAMDSVDTVYIATPNHLHFDGAKAALLAGKHVICEKPFTMTVAELDELIALAKERNLILLEAITNQYLNNMQFMKEHLDQLGDVKIVSCNYSQYSSRYDAFKRGDIAPVFDPKKGGGALRDLNIYNIHLVIGLFGKPMTVQYLANVEKGIDTSGVLVMDYGRFKATCIAAKDSSADITSTIQGNKGSMAVLGATNSLPQLSLILHGRPPQMIDQNRHPHRMYEEFIAFRDMIASHDTTRASQALQHSRKVMIVLETALNSVT</sequence>
<dbReference type="PANTHER" id="PTHR43054">
    <property type="match status" value="1"/>
</dbReference>
<dbReference type="InterPro" id="IPR000683">
    <property type="entry name" value="Gfo/Idh/MocA-like_OxRdtase_N"/>
</dbReference>
<reference evidence="3 4" key="1">
    <citation type="submission" date="2015-08" db="EMBL/GenBank/DDBJ databases">
        <title>Genome sequence of Streptococcus phocae subsp. phocae ATCC 51973T isolated from liver specimen obtained from seal.</title>
        <authorList>
            <person name="Avendano-Herrera R."/>
        </authorList>
    </citation>
    <scope>NUCLEOTIDE SEQUENCE [LARGE SCALE GENOMIC DNA]</scope>
    <source>
        <strain evidence="3 4">ATCC 51973</strain>
    </source>
</reference>
<dbReference type="Gene3D" id="3.40.50.720">
    <property type="entry name" value="NAD(P)-binding Rossmann-like Domain"/>
    <property type="match status" value="1"/>
</dbReference>
<dbReference type="PATRIC" id="fig|119224.3.peg.660"/>
<name>A0A0P6SRC4_9STRE</name>
<dbReference type="Gene3D" id="3.30.360.10">
    <property type="entry name" value="Dihydrodipicolinate Reductase, domain 2"/>
    <property type="match status" value="1"/>
</dbReference>
<comment type="caution">
    <text evidence="3">The sequence shown here is derived from an EMBL/GenBank/DDBJ whole genome shotgun (WGS) entry which is preliminary data.</text>
</comment>
<dbReference type="SUPFAM" id="SSF55347">
    <property type="entry name" value="Glyceraldehyde-3-phosphate dehydrogenase-like, C-terminal domain"/>
    <property type="match status" value="1"/>
</dbReference>
<dbReference type="EMBL" id="LHQM01000022">
    <property type="protein sequence ID" value="KPJ22233.1"/>
    <property type="molecule type" value="Genomic_DNA"/>
</dbReference>
<keyword evidence="4" id="KW-1185">Reference proteome</keyword>
<dbReference type="GO" id="GO:0000166">
    <property type="term" value="F:nucleotide binding"/>
    <property type="evidence" value="ECO:0007669"/>
    <property type="project" value="InterPro"/>
</dbReference>
<accession>A0A0P6SRC4</accession>
<dbReference type="InterPro" id="IPR055170">
    <property type="entry name" value="GFO_IDH_MocA-like_dom"/>
</dbReference>
<dbReference type="AlphaFoldDB" id="A0A0P6SRC4"/>
<evidence type="ECO:0000313" key="3">
    <source>
        <dbReference type="EMBL" id="KPJ22233.1"/>
    </source>
</evidence>
<feature type="domain" description="GFO/IDH/MocA-like oxidoreductase" evidence="2">
    <location>
        <begin position="139"/>
        <end position="247"/>
    </location>
</feature>
<protein>
    <submittedName>
        <fullName evidence="3">NAD(P)-dependent oxidoreductase</fullName>
    </submittedName>
</protein>
<evidence type="ECO:0000259" key="2">
    <source>
        <dbReference type="Pfam" id="PF22725"/>
    </source>
</evidence>
<dbReference type="SUPFAM" id="SSF51735">
    <property type="entry name" value="NAD(P)-binding Rossmann-fold domains"/>
    <property type="match status" value="1"/>
</dbReference>
<dbReference type="Proteomes" id="UP000049578">
    <property type="component" value="Unassembled WGS sequence"/>
</dbReference>
<gene>
    <name evidence="3" type="ORF">AKK44_05590</name>
</gene>
<dbReference type="InterPro" id="IPR036291">
    <property type="entry name" value="NAD(P)-bd_dom_sf"/>
</dbReference>